<evidence type="ECO:0000313" key="3">
    <source>
        <dbReference type="EMBL" id="PKK91905.1"/>
    </source>
</evidence>
<dbReference type="SMART" id="SM00448">
    <property type="entry name" value="REC"/>
    <property type="match status" value="1"/>
</dbReference>
<evidence type="ECO:0000256" key="1">
    <source>
        <dbReference type="PROSITE-ProRule" id="PRU00169"/>
    </source>
</evidence>
<keyword evidence="1" id="KW-0597">Phosphoprotein</keyword>
<dbReference type="InterPro" id="IPR011006">
    <property type="entry name" value="CheY-like_superfamily"/>
</dbReference>
<dbReference type="PANTHER" id="PTHR43228:SF1">
    <property type="entry name" value="TWO-COMPONENT RESPONSE REGULATOR ARR22"/>
    <property type="match status" value="1"/>
</dbReference>
<dbReference type="SUPFAM" id="SSF52172">
    <property type="entry name" value="CheY-like"/>
    <property type="match status" value="1"/>
</dbReference>
<dbReference type="PANTHER" id="PTHR43228">
    <property type="entry name" value="TWO-COMPONENT RESPONSE REGULATOR"/>
    <property type="match status" value="1"/>
</dbReference>
<dbReference type="InterPro" id="IPR001789">
    <property type="entry name" value="Sig_transdc_resp-reg_receiver"/>
</dbReference>
<sequence length="121" mass="13306">MEKRVLIADDAMFMRFALKNIIDGDIFKVVDEASDGAEAVDKFRDIKPDLTILDLNMPNVSGLEALKQIMNLDSKAKVIVACCSGEMNLVVEALKSGAADYIVKPVRNAEETIDMMNRVLG</sequence>
<feature type="modified residue" description="4-aspartylphosphate" evidence="1">
    <location>
        <position position="54"/>
    </location>
</feature>
<gene>
    <name evidence="3" type="ORF">CVV64_00320</name>
</gene>
<dbReference type="GO" id="GO:0000160">
    <property type="term" value="P:phosphorelay signal transduction system"/>
    <property type="evidence" value="ECO:0007669"/>
    <property type="project" value="InterPro"/>
</dbReference>
<accession>A0A2N1PU85</accession>
<protein>
    <recommendedName>
        <fullName evidence="2">Response regulatory domain-containing protein</fullName>
    </recommendedName>
</protein>
<dbReference type="Proteomes" id="UP000233256">
    <property type="component" value="Unassembled WGS sequence"/>
</dbReference>
<name>A0A2N1PU85_9BACT</name>
<evidence type="ECO:0000313" key="4">
    <source>
        <dbReference type="Proteomes" id="UP000233256"/>
    </source>
</evidence>
<evidence type="ECO:0000259" key="2">
    <source>
        <dbReference type="PROSITE" id="PS50110"/>
    </source>
</evidence>
<dbReference type="AlphaFoldDB" id="A0A2N1PU85"/>
<dbReference type="Gene3D" id="3.40.50.2300">
    <property type="match status" value="1"/>
</dbReference>
<organism evidence="3 4">
    <name type="scientific">Candidatus Wallbacteria bacterium HGW-Wallbacteria-1</name>
    <dbReference type="NCBI Taxonomy" id="2013854"/>
    <lineage>
        <taxon>Bacteria</taxon>
        <taxon>Candidatus Walliibacteriota</taxon>
    </lineage>
</organism>
<reference evidence="3 4" key="1">
    <citation type="journal article" date="2017" name="ISME J.">
        <title>Potential for microbial H2 and metal transformations associated with novel bacteria and archaea in deep terrestrial subsurface sediments.</title>
        <authorList>
            <person name="Hernsdorf A.W."/>
            <person name="Amano Y."/>
            <person name="Miyakawa K."/>
            <person name="Ise K."/>
            <person name="Suzuki Y."/>
            <person name="Anantharaman K."/>
            <person name="Probst A."/>
            <person name="Burstein D."/>
            <person name="Thomas B.C."/>
            <person name="Banfield J.F."/>
        </authorList>
    </citation>
    <scope>NUCLEOTIDE SEQUENCE [LARGE SCALE GENOMIC DNA]</scope>
    <source>
        <strain evidence="3">HGW-Wallbacteria-1</strain>
    </source>
</reference>
<feature type="domain" description="Response regulatory" evidence="2">
    <location>
        <begin position="4"/>
        <end position="119"/>
    </location>
</feature>
<dbReference type="PROSITE" id="PS50110">
    <property type="entry name" value="RESPONSE_REGULATORY"/>
    <property type="match status" value="1"/>
</dbReference>
<dbReference type="InterPro" id="IPR052048">
    <property type="entry name" value="ST_Response_Regulator"/>
</dbReference>
<dbReference type="EMBL" id="PGXC01000001">
    <property type="protein sequence ID" value="PKK91905.1"/>
    <property type="molecule type" value="Genomic_DNA"/>
</dbReference>
<comment type="caution">
    <text evidence="3">The sequence shown here is derived from an EMBL/GenBank/DDBJ whole genome shotgun (WGS) entry which is preliminary data.</text>
</comment>
<proteinExistence type="predicted"/>
<dbReference type="Pfam" id="PF00072">
    <property type="entry name" value="Response_reg"/>
    <property type="match status" value="1"/>
</dbReference>